<dbReference type="GO" id="GO:0008270">
    <property type="term" value="F:zinc ion binding"/>
    <property type="evidence" value="ECO:0007669"/>
    <property type="project" value="UniProtKB-KW"/>
</dbReference>
<dbReference type="PROSITE" id="PS01359">
    <property type="entry name" value="ZF_PHD_1"/>
    <property type="match status" value="1"/>
</dbReference>
<sequence length="186" mass="21634">MRISPPDDNRIVDDSSIKDTNSTSYLQDDEDDPFTFRSRKSYPQRVNRPKLNYRDLDRGMYDAHELRQSLWALGGPGALNKTSPVSKNNTNYSDDEDEEDMTVDDETDDILNEQKNKSNDDVDQKHRRLWCICKKPWDHSRLMLRCDSCANWYHGDCIGVTKEQARVLDMNGDQFVCPPCQGMIDY</sequence>
<keyword evidence="4" id="KW-0862">Zinc</keyword>
<protein>
    <recommendedName>
        <fullName evidence="8">PHD-type domain-containing protein</fullName>
    </recommendedName>
</protein>
<dbReference type="AlphaFoldDB" id="A0A814G4Z0"/>
<accession>A0A814G4Z0</accession>
<gene>
    <name evidence="9" type="ORF">JYZ213_LOCUS15503</name>
</gene>
<evidence type="ECO:0000256" key="7">
    <source>
        <dbReference type="SAM" id="MobiDB-lite"/>
    </source>
</evidence>
<name>A0A814G4Z0_9BILA</name>
<keyword evidence="3 6" id="KW-0863">Zinc-finger</keyword>
<dbReference type="InterPro" id="IPR037869">
    <property type="entry name" value="Spp1/CFP1"/>
</dbReference>
<organism evidence="9 10">
    <name type="scientific">Adineta steineri</name>
    <dbReference type="NCBI Taxonomy" id="433720"/>
    <lineage>
        <taxon>Eukaryota</taxon>
        <taxon>Metazoa</taxon>
        <taxon>Spiralia</taxon>
        <taxon>Gnathifera</taxon>
        <taxon>Rotifera</taxon>
        <taxon>Eurotatoria</taxon>
        <taxon>Bdelloidea</taxon>
        <taxon>Adinetida</taxon>
        <taxon>Adinetidae</taxon>
        <taxon>Adineta</taxon>
    </lineage>
</organism>
<dbReference type="Pfam" id="PF00628">
    <property type="entry name" value="PHD"/>
    <property type="match status" value="1"/>
</dbReference>
<evidence type="ECO:0000256" key="6">
    <source>
        <dbReference type="PROSITE-ProRule" id="PRU00146"/>
    </source>
</evidence>
<comment type="subcellular location">
    <subcellularLocation>
        <location evidence="1">Nucleus</location>
    </subcellularLocation>
</comment>
<keyword evidence="2" id="KW-0479">Metal-binding</keyword>
<dbReference type="SUPFAM" id="SSF57903">
    <property type="entry name" value="FYVE/PHD zinc finger"/>
    <property type="match status" value="1"/>
</dbReference>
<keyword evidence="5" id="KW-0539">Nucleus</keyword>
<dbReference type="InterPro" id="IPR013083">
    <property type="entry name" value="Znf_RING/FYVE/PHD"/>
</dbReference>
<dbReference type="Gene3D" id="3.30.40.10">
    <property type="entry name" value="Zinc/RING finger domain, C3HC4 (zinc finger)"/>
    <property type="match status" value="1"/>
</dbReference>
<evidence type="ECO:0000256" key="2">
    <source>
        <dbReference type="ARBA" id="ARBA00022723"/>
    </source>
</evidence>
<evidence type="ECO:0000259" key="8">
    <source>
        <dbReference type="PROSITE" id="PS50016"/>
    </source>
</evidence>
<feature type="compositionally biased region" description="Polar residues" evidence="7">
    <location>
        <begin position="80"/>
        <end position="92"/>
    </location>
</feature>
<dbReference type="PROSITE" id="PS50016">
    <property type="entry name" value="ZF_PHD_2"/>
    <property type="match status" value="1"/>
</dbReference>
<evidence type="ECO:0000313" key="9">
    <source>
        <dbReference type="EMBL" id="CAF0991825.1"/>
    </source>
</evidence>
<dbReference type="InterPro" id="IPR019787">
    <property type="entry name" value="Znf_PHD-finger"/>
</dbReference>
<dbReference type="SMART" id="SM00249">
    <property type="entry name" value="PHD"/>
    <property type="match status" value="1"/>
</dbReference>
<dbReference type="InterPro" id="IPR011011">
    <property type="entry name" value="Znf_FYVE_PHD"/>
</dbReference>
<dbReference type="PANTHER" id="PTHR46174:SF1">
    <property type="entry name" value="CXXC-TYPE ZINC FINGER PROTEIN 1"/>
    <property type="match status" value="1"/>
</dbReference>
<dbReference type="GO" id="GO:0048188">
    <property type="term" value="C:Set1C/COMPASS complex"/>
    <property type="evidence" value="ECO:0007669"/>
    <property type="project" value="InterPro"/>
</dbReference>
<evidence type="ECO:0000256" key="3">
    <source>
        <dbReference type="ARBA" id="ARBA00022771"/>
    </source>
</evidence>
<feature type="region of interest" description="Disordered" evidence="7">
    <location>
        <begin position="77"/>
        <end position="104"/>
    </location>
</feature>
<reference evidence="9" key="1">
    <citation type="submission" date="2021-02" db="EMBL/GenBank/DDBJ databases">
        <authorList>
            <person name="Nowell W R."/>
        </authorList>
    </citation>
    <scope>NUCLEOTIDE SEQUENCE</scope>
</reference>
<evidence type="ECO:0000256" key="1">
    <source>
        <dbReference type="ARBA" id="ARBA00004123"/>
    </source>
</evidence>
<feature type="region of interest" description="Disordered" evidence="7">
    <location>
        <begin position="1"/>
        <end position="50"/>
    </location>
</feature>
<dbReference type="Proteomes" id="UP000663845">
    <property type="component" value="Unassembled WGS sequence"/>
</dbReference>
<dbReference type="PANTHER" id="PTHR46174">
    <property type="entry name" value="CXXC-TYPE ZINC FINGER PROTEIN 1"/>
    <property type="match status" value="1"/>
</dbReference>
<evidence type="ECO:0000313" key="10">
    <source>
        <dbReference type="Proteomes" id="UP000663845"/>
    </source>
</evidence>
<feature type="compositionally biased region" description="Basic and acidic residues" evidence="7">
    <location>
        <begin position="1"/>
        <end position="17"/>
    </location>
</feature>
<dbReference type="InterPro" id="IPR001965">
    <property type="entry name" value="Znf_PHD"/>
</dbReference>
<dbReference type="GO" id="GO:0045893">
    <property type="term" value="P:positive regulation of DNA-templated transcription"/>
    <property type="evidence" value="ECO:0007669"/>
    <property type="project" value="TreeGrafter"/>
</dbReference>
<proteinExistence type="predicted"/>
<dbReference type="EMBL" id="CAJNOG010000134">
    <property type="protein sequence ID" value="CAF0991825.1"/>
    <property type="molecule type" value="Genomic_DNA"/>
</dbReference>
<dbReference type="InterPro" id="IPR019786">
    <property type="entry name" value="Zinc_finger_PHD-type_CS"/>
</dbReference>
<evidence type="ECO:0000256" key="4">
    <source>
        <dbReference type="ARBA" id="ARBA00022833"/>
    </source>
</evidence>
<dbReference type="CDD" id="cd15552">
    <property type="entry name" value="PHD_PHF3_like"/>
    <property type="match status" value="1"/>
</dbReference>
<feature type="compositionally biased region" description="Acidic residues" evidence="7">
    <location>
        <begin position="93"/>
        <end position="104"/>
    </location>
</feature>
<comment type="caution">
    <text evidence="9">The sequence shown here is derived from an EMBL/GenBank/DDBJ whole genome shotgun (WGS) entry which is preliminary data.</text>
</comment>
<feature type="domain" description="PHD-type" evidence="8">
    <location>
        <begin position="128"/>
        <end position="183"/>
    </location>
</feature>
<evidence type="ECO:0000256" key="5">
    <source>
        <dbReference type="ARBA" id="ARBA00023242"/>
    </source>
</evidence>